<evidence type="ECO:0000256" key="2">
    <source>
        <dbReference type="ARBA" id="ARBA00010996"/>
    </source>
</evidence>
<dbReference type="GO" id="GO:0033617">
    <property type="term" value="P:mitochondrial respiratory chain complex IV assembly"/>
    <property type="evidence" value="ECO:0007669"/>
    <property type="project" value="TreeGrafter"/>
</dbReference>
<dbReference type="Proteomes" id="UP000515202">
    <property type="component" value="Unplaced"/>
</dbReference>
<keyword evidence="4" id="KW-0479">Metal-binding</keyword>
<accession>A0A6P6C1L5</accession>
<reference evidence="8" key="1">
    <citation type="submission" date="2025-08" db="UniProtKB">
        <authorList>
            <consortium name="RefSeq"/>
        </authorList>
    </citation>
    <scope>IDENTIFICATION</scope>
    <source>
        <tissue evidence="8">Kidney</tissue>
    </source>
</reference>
<dbReference type="FunFam" id="3.40.30.10:FF:000013">
    <property type="entry name" value="Blast:Protein SCO1 homolog, mitochondrial"/>
    <property type="match status" value="1"/>
</dbReference>
<dbReference type="InterPro" id="IPR003782">
    <property type="entry name" value="SCO1/SenC"/>
</dbReference>
<dbReference type="GeneID" id="105308273"/>
<dbReference type="GO" id="GO:0046872">
    <property type="term" value="F:metal ion binding"/>
    <property type="evidence" value="ECO:0007669"/>
    <property type="project" value="UniProtKB-KW"/>
</dbReference>
<keyword evidence="7" id="KW-1185">Reference proteome</keyword>
<evidence type="ECO:0000313" key="7">
    <source>
        <dbReference type="Proteomes" id="UP000515202"/>
    </source>
</evidence>
<dbReference type="InterPro" id="IPR036249">
    <property type="entry name" value="Thioredoxin-like_sf"/>
</dbReference>
<protein>
    <submittedName>
        <fullName evidence="8">Protein SCO2 homolog, mitochondrial isoform X1</fullName>
    </submittedName>
</protein>
<feature type="domain" description="Thioredoxin" evidence="6">
    <location>
        <begin position="109"/>
        <end position="283"/>
    </location>
</feature>
<dbReference type="PROSITE" id="PS51352">
    <property type="entry name" value="THIOREDOXIN_2"/>
    <property type="match status" value="1"/>
</dbReference>
<sequence>MGDAGGQGTFWLPTPLVFRRSIRPMLLLTRTPEAWHRLSQLKATALPGILGGKALHMRCRLWSRQGSAETGRQGQPQGPGLQTRLLITALFGAGLGGAWLALRAEKEQWRLQRRTEALRQASVGQGDFSLTDHRGQARCKADFQGQWVLMYFGFTHCPDICPDELEKLVQVVQQLEAEPGLPPVQPIFITVDPERDDVTAMARYVQDFHPRLLGLTGSAEQVAQVSRSYRVYYSAGPKDEDQDYIVDHSIAIYLLSPDGLFTDYYGRARSAKQIADSVRGHMAAFRSVLH</sequence>
<proteinExistence type="inferred from homology"/>
<comment type="similarity">
    <text evidence="2">Belongs to the SCO1/2 family.</text>
</comment>
<dbReference type="InterPro" id="IPR013766">
    <property type="entry name" value="Thioredoxin_domain"/>
</dbReference>
<comment type="subcellular location">
    <subcellularLocation>
        <location evidence="1">Mitochondrion inner membrane</location>
        <topology evidence="1">Single-pass membrane protein</topology>
    </subcellularLocation>
</comment>
<organism evidence="7 8">
    <name type="scientific">Pteropus vampyrus</name>
    <name type="common">Large flying fox</name>
    <dbReference type="NCBI Taxonomy" id="132908"/>
    <lineage>
        <taxon>Eukaryota</taxon>
        <taxon>Metazoa</taxon>
        <taxon>Chordata</taxon>
        <taxon>Craniata</taxon>
        <taxon>Vertebrata</taxon>
        <taxon>Euteleostomi</taxon>
        <taxon>Mammalia</taxon>
        <taxon>Eutheria</taxon>
        <taxon>Laurasiatheria</taxon>
        <taxon>Chiroptera</taxon>
        <taxon>Yinpterochiroptera</taxon>
        <taxon>Pteropodoidea</taxon>
        <taxon>Pteropodidae</taxon>
        <taxon>Pteropodinae</taxon>
        <taxon>Pteropus</taxon>
    </lineage>
</organism>
<dbReference type="AlphaFoldDB" id="A0A6P6C1L5"/>
<feature type="disulfide bond" description="Redox-active" evidence="5">
    <location>
        <begin position="157"/>
        <end position="161"/>
    </location>
</feature>
<feature type="binding site" evidence="4">
    <location>
        <position position="157"/>
    </location>
    <ligand>
        <name>Cu cation</name>
        <dbReference type="ChEBI" id="CHEBI:23378"/>
    </ligand>
</feature>
<evidence type="ECO:0000256" key="5">
    <source>
        <dbReference type="PIRSR" id="PIRSR603782-2"/>
    </source>
</evidence>
<dbReference type="PANTHER" id="PTHR12151:SF2">
    <property type="entry name" value="PROTEIN SCO2 HOMOLOG, MITOCHONDRIAL"/>
    <property type="match status" value="1"/>
</dbReference>
<evidence type="ECO:0000259" key="6">
    <source>
        <dbReference type="PROSITE" id="PS51352"/>
    </source>
</evidence>
<keyword evidence="5" id="KW-1015">Disulfide bond</keyword>
<evidence type="ECO:0000256" key="1">
    <source>
        <dbReference type="ARBA" id="ARBA00004434"/>
    </source>
</evidence>
<dbReference type="Pfam" id="PF02630">
    <property type="entry name" value="SCO1-SenC"/>
    <property type="match status" value="1"/>
</dbReference>
<feature type="binding site" evidence="4">
    <location>
        <position position="161"/>
    </location>
    <ligand>
        <name>Cu cation</name>
        <dbReference type="ChEBI" id="CHEBI:23378"/>
    </ligand>
</feature>
<evidence type="ECO:0000313" key="8">
    <source>
        <dbReference type="RefSeq" id="XP_023381209.1"/>
    </source>
</evidence>
<dbReference type="Gene3D" id="3.40.30.10">
    <property type="entry name" value="Glutaredoxin"/>
    <property type="match status" value="1"/>
</dbReference>
<gene>
    <name evidence="8" type="primary">LOC105308273</name>
</gene>
<dbReference type="PANTHER" id="PTHR12151">
    <property type="entry name" value="ELECTRON TRANSPORT PROTIN SCO1/SENC FAMILY MEMBER"/>
    <property type="match status" value="1"/>
</dbReference>
<dbReference type="SUPFAM" id="SSF52833">
    <property type="entry name" value="Thioredoxin-like"/>
    <property type="match status" value="1"/>
</dbReference>
<dbReference type="RefSeq" id="XP_023381209.1">
    <property type="nucleotide sequence ID" value="XM_023525441.1"/>
</dbReference>
<feature type="binding site" evidence="4">
    <location>
        <position position="248"/>
    </location>
    <ligand>
        <name>Cu cation</name>
        <dbReference type="ChEBI" id="CHEBI:23378"/>
    </ligand>
</feature>
<name>A0A6P6C1L5_PTEVA</name>
<dbReference type="GO" id="GO:0005743">
    <property type="term" value="C:mitochondrial inner membrane"/>
    <property type="evidence" value="ECO:0007669"/>
    <property type="project" value="UniProtKB-SubCell"/>
</dbReference>
<dbReference type="CDD" id="cd02968">
    <property type="entry name" value="SCO"/>
    <property type="match status" value="1"/>
</dbReference>
<dbReference type="OrthoDB" id="76676at2759"/>
<evidence type="ECO:0000256" key="4">
    <source>
        <dbReference type="PIRSR" id="PIRSR603782-1"/>
    </source>
</evidence>
<evidence type="ECO:0000256" key="3">
    <source>
        <dbReference type="ARBA" id="ARBA00023008"/>
    </source>
</evidence>
<keyword evidence="3 4" id="KW-0186">Copper</keyword>